<keyword evidence="7" id="KW-1185">Reference proteome</keyword>
<dbReference type="InterPro" id="IPR013120">
    <property type="entry name" value="FAR_NAD-bd"/>
</dbReference>
<evidence type="ECO:0000313" key="7">
    <source>
        <dbReference type="Proteomes" id="UP000054383"/>
    </source>
</evidence>
<dbReference type="InterPro" id="IPR020845">
    <property type="entry name" value="AMP-binding_CS"/>
</dbReference>
<dbReference type="Pfam" id="PF23562">
    <property type="entry name" value="AMP-binding_C_3"/>
    <property type="match status" value="1"/>
</dbReference>
<organism evidence="6 7">
    <name type="scientific">Talaromyces islandicus</name>
    <name type="common">Penicillium islandicum</name>
    <dbReference type="NCBI Taxonomy" id="28573"/>
    <lineage>
        <taxon>Eukaryota</taxon>
        <taxon>Fungi</taxon>
        <taxon>Dikarya</taxon>
        <taxon>Ascomycota</taxon>
        <taxon>Pezizomycotina</taxon>
        <taxon>Eurotiomycetes</taxon>
        <taxon>Eurotiomycetidae</taxon>
        <taxon>Eurotiales</taxon>
        <taxon>Trichocomaceae</taxon>
        <taxon>Talaromyces</taxon>
        <taxon>Talaromyces sect. Islandici</taxon>
    </lineage>
</organism>
<dbReference type="Proteomes" id="UP000054383">
    <property type="component" value="Unassembled WGS sequence"/>
</dbReference>
<gene>
    <name evidence="6" type="ORF">PISL3812_02079</name>
</gene>
<dbReference type="SUPFAM" id="SSF56801">
    <property type="entry name" value="Acetyl-CoA synthetase-like"/>
    <property type="match status" value="1"/>
</dbReference>
<dbReference type="Pfam" id="PF07993">
    <property type="entry name" value="NAD_binding_4"/>
    <property type="match status" value="1"/>
</dbReference>
<protein>
    <recommendedName>
        <fullName evidence="8">Carrier domain-containing protein</fullName>
    </recommendedName>
</protein>
<keyword evidence="2" id="KW-0597">Phosphoprotein</keyword>
<evidence type="ECO:0000313" key="6">
    <source>
        <dbReference type="EMBL" id="CRG84906.1"/>
    </source>
</evidence>
<feature type="domain" description="Carrier" evidence="4">
    <location>
        <begin position="560"/>
        <end position="599"/>
    </location>
</feature>
<evidence type="ECO:0000259" key="5">
    <source>
        <dbReference type="Pfam" id="PF07993"/>
    </source>
</evidence>
<dbReference type="InterPro" id="IPR036291">
    <property type="entry name" value="NAD(P)-bd_dom_sf"/>
</dbReference>
<dbReference type="InterPro" id="IPR042099">
    <property type="entry name" value="ANL_N_sf"/>
</dbReference>
<dbReference type="PANTHER" id="PTHR43439">
    <property type="entry name" value="PHENYLACETATE-COENZYME A LIGASE"/>
    <property type="match status" value="1"/>
</dbReference>
<dbReference type="AlphaFoldDB" id="A0A0U1LNY7"/>
<evidence type="ECO:0000259" key="4">
    <source>
        <dbReference type="Pfam" id="PF00550"/>
    </source>
</evidence>
<dbReference type="OrthoDB" id="429813at2759"/>
<dbReference type="OMA" id="VRICTET"/>
<reference evidence="6 7" key="1">
    <citation type="submission" date="2015-04" db="EMBL/GenBank/DDBJ databases">
        <authorList>
            <person name="Syromyatnikov M.Y."/>
            <person name="Popov V.N."/>
        </authorList>
    </citation>
    <scope>NUCLEOTIDE SEQUENCE [LARGE SCALE GENOMIC DNA]</scope>
    <source>
        <strain evidence="6">WF-38-12</strain>
    </source>
</reference>
<dbReference type="InterPro" id="IPR000873">
    <property type="entry name" value="AMP-dep_synth/lig_dom"/>
</dbReference>
<dbReference type="STRING" id="28573.A0A0U1LNY7"/>
<name>A0A0U1LNY7_TALIS</name>
<proteinExistence type="predicted"/>
<feature type="domain" description="Thioester reductase (TE)" evidence="5">
    <location>
        <begin position="680"/>
        <end position="913"/>
    </location>
</feature>
<evidence type="ECO:0000259" key="3">
    <source>
        <dbReference type="Pfam" id="PF00501"/>
    </source>
</evidence>
<dbReference type="PANTHER" id="PTHR43439:SF2">
    <property type="entry name" value="ENZYME, PUTATIVE (JCVI)-RELATED"/>
    <property type="match status" value="1"/>
</dbReference>
<dbReference type="Pfam" id="PF00501">
    <property type="entry name" value="AMP-binding"/>
    <property type="match status" value="1"/>
</dbReference>
<evidence type="ECO:0000256" key="1">
    <source>
        <dbReference type="ARBA" id="ARBA00022450"/>
    </source>
</evidence>
<evidence type="ECO:0008006" key="8">
    <source>
        <dbReference type="Google" id="ProtNLM"/>
    </source>
</evidence>
<dbReference type="Gene3D" id="3.40.50.720">
    <property type="entry name" value="NAD(P)-binding Rossmann-like Domain"/>
    <property type="match status" value="1"/>
</dbReference>
<sequence length="1043" mass="115182">MKLLPPGNIGQRLLPSLIDELAHVDPHRVVYSISKTKNPADGFQDISVHTFSKAVNRCARFIDDHLGPGKNFPTLAYMGLQDLNYCILILACIKAGYVLMLNSPRNSVEAHLSLLQKTDCNTLLLPTGFGLPVIKEVVAKRKTQILEIPGVQYWIKDNSEEPPYPFKKSFQDAKHEPFVILHTSGSTGLPKPIIQRHKTIATLDAFTVIPATGHPPVFLAMCKGGRVYSSFPLFHVGGMLIALYAPFYCEYTAVLGPFPPSAEICNGVHVHGNVQYSINAPLTFIDLAKDPEYVENLSRLKQVSFGGGPLPKEVGDLIASKTRLISSIGSTECGLLPMQLNDPEDWAYHSVSPLVKHEYRHVSGDLYEQVIVRDPELDVYQAVFGTFPELNEFSTKDLFSKHPTKDNLWLHRGRADDIIVFSTGEKLQPVDIENKISANQAITGAIVIGTGRFQSSLLVEIVNPLQGQKTKEQLIDEIWPSVQEANKDTPTHGRIHKEMIIFTSPEKPMLRAAKGTVQRQLTEELYASEINALYSSDDPSQPNEVAEDSVIKDLSAAEIVTTTINTCTDIDLEHLRADADLFEMGLDSLQVTVVAKRITTILSKRGIQKRLLPRSVYSNPTRSLLISVVDNLLRGDATWSPGRVSVKEQMKKLYEIYATDMAISARKPLSKPSNNFCVLLTGSTGSVGSYVLDALVRDIRVSRIYCLTRGSDGRQRQENSQSFRGLQPIPEKVEFLESDLSKPYLGVGRDKYRDLLNSVTTVIHNAWKVNFNLTVDSFTANIASVRRMIDFSTHSAFGAGIFFISSISTVTNNLGATVSERIYSEWGSPQNIGYAQSKFIGERLLDTAAKEAGVPAVVCRVGQVAGPTTHLGQWPTQEWLPSLISSSKYLGKLPKSLAALENVDWVPVDTVGQIVAELATKPAREMQSSLVYQIVNPKSTSWQLLAPTVANCLSSTAQIELVSLNEWVTALRETASKTEDIELNPAIKLLDFFEAISGGRVEGSQFQTQQAVEASPTMAQIGPVNDAWMKNWLRQWDLVANGK</sequence>
<dbReference type="Pfam" id="PF00550">
    <property type="entry name" value="PP-binding"/>
    <property type="match status" value="1"/>
</dbReference>
<dbReference type="SUPFAM" id="SSF51735">
    <property type="entry name" value="NAD(P)-binding Rossmann-fold domains"/>
    <property type="match status" value="1"/>
</dbReference>
<dbReference type="InterPro" id="IPR051414">
    <property type="entry name" value="Adenylate-forming_Reductase"/>
</dbReference>
<accession>A0A0U1LNY7</accession>
<evidence type="ECO:0000256" key="2">
    <source>
        <dbReference type="ARBA" id="ARBA00022553"/>
    </source>
</evidence>
<feature type="domain" description="AMP-dependent synthetase/ligase" evidence="3">
    <location>
        <begin position="41"/>
        <end position="354"/>
    </location>
</feature>
<dbReference type="InterPro" id="IPR009081">
    <property type="entry name" value="PP-bd_ACP"/>
</dbReference>
<dbReference type="EMBL" id="CVMT01000002">
    <property type="protein sequence ID" value="CRG84906.1"/>
    <property type="molecule type" value="Genomic_DNA"/>
</dbReference>
<dbReference type="Gene3D" id="3.40.50.12780">
    <property type="entry name" value="N-terminal domain of ligase-like"/>
    <property type="match status" value="1"/>
</dbReference>
<dbReference type="PROSITE" id="PS00455">
    <property type="entry name" value="AMP_BINDING"/>
    <property type="match status" value="1"/>
</dbReference>
<keyword evidence="1" id="KW-0596">Phosphopantetheine</keyword>